<dbReference type="InterPro" id="IPR010502">
    <property type="entry name" value="Carb-bd_dom_fam9"/>
</dbReference>
<dbReference type="SUPFAM" id="SSF49344">
    <property type="entry name" value="CBD9-like"/>
    <property type="match status" value="1"/>
</dbReference>
<evidence type="ECO:0000313" key="2">
    <source>
        <dbReference type="EMBL" id="MZQ82047.1"/>
    </source>
</evidence>
<evidence type="ECO:0000313" key="3">
    <source>
        <dbReference type="Proteomes" id="UP000481087"/>
    </source>
</evidence>
<keyword evidence="3" id="KW-1185">Reference proteome</keyword>
<dbReference type="CDD" id="cd09620">
    <property type="entry name" value="CBM9_like_3"/>
    <property type="match status" value="1"/>
</dbReference>
<accession>A0A6L8UW02</accession>
<dbReference type="AlphaFoldDB" id="A0A6L8UW02"/>
<gene>
    <name evidence="2" type="ORF">GQF01_07840</name>
</gene>
<sequence>MEVKKQKPLYVCEQVEVDRSPSFDDLVWEGLPAISLCDIVTGERPRLSTDVRVCWNRWRAAIYFRFTCEDDHVIATMTHHDDSLYEEDVVEVFICETCKLSAYKEFEVSPVNVKFDAMIHYDPAHPPIRVNREWHALDWKTETRVRPGSYVSIWELPLHNFGGGVPSVGDVWRLNFFRIDRGCGWPDEFSAWSPVGTMQFHTPEKFGFMQFA</sequence>
<dbReference type="GO" id="GO:0004553">
    <property type="term" value="F:hydrolase activity, hydrolyzing O-glycosyl compounds"/>
    <property type="evidence" value="ECO:0007669"/>
    <property type="project" value="InterPro"/>
</dbReference>
<name>A0A6L8UW02_9BACL</name>
<comment type="caution">
    <text evidence="2">The sequence shown here is derived from an EMBL/GenBank/DDBJ whole genome shotgun (WGS) entry which is preliminary data.</text>
</comment>
<organism evidence="2 3">
    <name type="scientific">Paenibacillus silvestris</name>
    <dbReference type="NCBI Taxonomy" id="2606219"/>
    <lineage>
        <taxon>Bacteria</taxon>
        <taxon>Bacillati</taxon>
        <taxon>Bacillota</taxon>
        <taxon>Bacilli</taxon>
        <taxon>Bacillales</taxon>
        <taxon>Paenibacillaceae</taxon>
        <taxon>Paenibacillus</taxon>
    </lineage>
</organism>
<dbReference type="Gene3D" id="2.60.40.1190">
    <property type="match status" value="1"/>
</dbReference>
<dbReference type="RefSeq" id="WP_161406223.1">
    <property type="nucleotide sequence ID" value="NZ_WTUZ01000010.1"/>
</dbReference>
<evidence type="ECO:0000259" key="1">
    <source>
        <dbReference type="Pfam" id="PF06452"/>
    </source>
</evidence>
<dbReference type="Proteomes" id="UP000481087">
    <property type="component" value="Unassembled WGS sequence"/>
</dbReference>
<protein>
    <recommendedName>
        <fullName evidence="1">Carbohydrate-binding domain-containing protein</fullName>
    </recommendedName>
</protein>
<dbReference type="GO" id="GO:0016052">
    <property type="term" value="P:carbohydrate catabolic process"/>
    <property type="evidence" value="ECO:0007669"/>
    <property type="project" value="InterPro"/>
</dbReference>
<reference evidence="2 3" key="1">
    <citation type="submission" date="2019-12" db="EMBL/GenBank/DDBJ databases">
        <title>Paenibacillus sp. nov. sp. isolated from soil.</title>
        <authorList>
            <person name="Kim J."/>
            <person name="Jeong S.E."/>
            <person name="Jung H.S."/>
            <person name="Jeon C.O."/>
        </authorList>
    </citation>
    <scope>NUCLEOTIDE SEQUENCE [LARGE SCALE GENOMIC DNA]</scope>
    <source>
        <strain evidence="2 3">5J-6</strain>
    </source>
</reference>
<proteinExistence type="predicted"/>
<dbReference type="EMBL" id="WTUZ01000010">
    <property type="protein sequence ID" value="MZQ82047.1"/>
    <property type="molecule type" value="Genomic_DNA"/>
</dbReference>
<dbReference type="Pfam" id="PF06452">
    <property type="entry name" value="CBM9_1"/>
    <property type="match status" value="1"/>
</dbReference>
<feature type="domain" description="Carbohydrate-binding" evidence="1">
    <location>
        <begin position="25"/>
        <end position="209"/>
    </location>
</feature>
<dbReference type="GO" id="GO:0030246">
    <property type="term" value="F:carbohydrate binding"/>
    <property type="evidence" value="ECO:0007669"/>
    <property type="project" value="InterPro"/>
</dbReference>